<evidence type="ECO:0000313" key="3">
    <source>
        <dbReference type="Proteomes" id="UP000618319"/>
    </source>
</evidence>
<reference evidence="2 3" key="1">
    <citation type="submission" date="2018-02" db="EMBL/GenBank/DDBJ databases">
        <title>Sphingobacterium KA21.</title>
        <authorList>
            <person name="Vasarhelyi B.M."/>
            <person name="Deshmukh S."/>
            <person name="Balint B."/>
            <person name="Kukolya J."/>
        </authorList>
    </citation>
    <scope>NUCLEOTIDE SEQUENCE [LARGE SCALE GENOMIC DNA]</scope>
    <source>
        <strain evidence="2 3">Ka21</strain>
    </source>
</reference>
<sequence length="249" mass="27658">MNALPLSKKISEDNIFSQLNLPLSSKWPDIKKAYEGQTKALMAEAGVTRDSIQKAQCEQKLKRLEMTYQSFSRQLSEENAKVHQTKEALKSVGLSETADWDKVAKRFDDLRQNNPEQAVSLQPKIDTLQKNKTFLERNSKLGNRTLLTAALVLSTVGVSWAAYAHLSQEEKETVLEAVEQESVADASTESGTVLNETPLLDDAALEQYVLDNTSVEDEMLSLLGILPSPAISLSLHYKMQVFSSLVKSV</sequence>
<protein>
    <submittedName>
        <fullName evidence="2">Uncharacterized protein</fullName>
    </submittedName>
</protein>
<organism evidence="2 3">
    <name type="scientific">Sphingobacterium pedocola</name>
    <dbReference type="NCBI Taxonomy" id="2082722"/>
    <lineage>
        <taxon>Bacteria</taxon>
        <taxon>Pseudomonadati</taxon>
        <taxon>Bacteroidota</taxon>
        <taxon>Sphingobacteriia</taxon>
        <taxon>Sphingobacteriales</taxon>
        <taxon>Sphingobacteriaceae</taxon>
        <taxon>Sphingobacterium</taxon>
    </lineage>
</organism>
<proteinExistence type="predicted"/>
<gene>
    <name evidence="2" type="ORF">C4F40_14580</name>
</gene>
<evidence type="ECO:0000313" key="2">
    <source>
        <dbReference type="EMBL" id="MBE8721952.1"/>
    </source>
</evidence>
<keyword evidence="1" id="KW-0175">Coiled coil</keyword>
<keyword evidence="3" id="KW-1185">Reference proteome</keyword>
<feature type="coiled-coil region" evidence="1">
    <location>
        <begin position="54"/>
        <end position="81"/>
    </location>
</feature>
<accession>A0ABR9T9B8</accession>
<dbReference type="RefSeq" id="WP_196939867.1">
    <property type="nucleotide sequence ID" value="NZ_MU158690.1"/>
</dbReference>
<dbReference type="Proteomes" id="UP000618319">
    <property type="component" value="Unassembled WGS sequence"/>
</dbReference>
<name>A0ABR9T9B8_9SPHI</name>
<dbReference type="EMBL" id="PSKQ01000022">
    <property type="protein sequence ID" value="MBE8721952.1"/>
    <property type="molecule type" value="Genomic_DNA"/>
</dbReference>
<comment type="caution">
    <text evidence="2">The sequence shown here is derived from an EMBL/GenBank/DDBJ whole genome shotgun (WGS) entry which is preliminary data.</text>
</comment>
<evidence type="ECO:0000256" key="1">
    <source>
        <dbReference type="SAM" id="Coils"/>
    </source>
</evidence>